<evidence type="ECO:0000256" key="1">
    <source>
        <dbReference type="PROSITE-ProRule" id="PRU00176"/>
    </source>
</evidence>
<evidence type="ECO:0000259" key="3">
    <source>
        <dbReference type="PROSITE" id="PS50102"/>
    </source>
</evidence>
<dbReference type="InterPro" id="IPR035979">
    <property type="entry name" value="RBD_domain_sf"/>
</dbReference>
<evidence type="ECO:0000313" key="5">
    <source>
        <dbReference type="Proteomes" id="UP001151760"/>
    </source>
</evidence>
<name>A0ABQ4XP83_9ASTR</name>
<dbReference type="Gene3D" id="3.30.70.330">
    <property type="match status" value="1"/>
</dbReference>
<dbReference type="SUPFAM" id="SSF54928">
    <property type="entry name" value="RNA-binding domain, RBD"/>
    <property type="match status" value="1"/>
</dbReference>
<evidence type="ECO:0000256" key="2">
    <source>
        <dbReference type="SAM" id="MobiDB-lite"/>
    </source>
</evidence>
<organism evidence="4 5">
    <name type="scientific">Tanacetum coccineum</name>
    <dbReference type="NCBI Taxonomy" id="301880"/>
    <lineage>
        <taxon>Eukaryota</taxon>
        <taxon>Viridiplantae</taxon>
        <taxon>Streptophyta</taxon>
        <taxon>Embryophyta</taxon>
        <taxon>Tracheophyta</taxon>
        <taxon>Spermatophyta</taxon>
        <taxon>Magnoliopsida</taxon>
        <taxon>eudicotyledons</taxon>
        <taxon>Gunneridae</taxon>
        <taxon>Pentapetalae</taxon>
        <taxon>asterids</taxon>
        <taxon>campanulids</taxon>
        <taxon>Asterales</taxon>
        <taxon>Asteraceae</taxon>
        <taxon>Asteroideae</taxon>
        <taxon>Anthemideae</taxon>
        <taxon>Anthemidinae</taxon>
        <taxon>Tanacetum</taxon>
    </lineage>
</organism>
<accession>A0ABQ4XP83</accession>
<dbReference type="PANTHER" id="PTHR34427:SF5">
    <property type="entry name" value="DUF4283 DOMAIN-CONTAINING PROTEIN"/>
    <property type="match status" value="1"/>
</dbReference>
<feature type="domain" description="RRM" evidence="3">
    <location>
        <begin position="43"/>
        <end position="120"/>
    </location>
</feature>
<keyword evidence="5" id="KW-1185">Reference proteome</keyword>
<dbReference type="InterPro" id="IPR000504">
    <property type="entry name" value="RRM_dom"/>
</dbReference>
<dbReference type="Proteomes" id="UP001151760">
    <property type="component" value="Unassembled WGS sequence"/>
</dbReference>
<proteinExistence type="predicted"/>
<dbReference type="SMART" id="SM00360">
    <property type="entry name" value="RRM"/>
    <property type="match status" value="1"/>
</dbReference>
<sequence>MGDNNWHTVTRKKHSNRSTSGQYRRDDQVRYRSKEDDVNRISTSIYVTNFPDSFSAKELFQTCSQYGHVVDSFIPEKKSKIGKRFGFVRFINVFNVDRLVGNLCTIWVNRFKLHANLARYQREPLNITKVPVMKNVEPSRGAFKYAHKDNGGKNDGKSYVNVVKSNEKPGSGECVDNPKALKPSLVLDDSCENDSDFTLSLNGKLKDFGSLPNLNKILVEEGFPDIIIRYLGGLWVLLQFSSKPSMDNFLSHVGANSWFDLIQQTSKSFNIDERVVWIDIEGVPLCAWSHNTFAKIVSTWGSLLYDEDEKSSHLHRKRICIKTTIQGIIFDSIKIIVKGKTFLVRVKELTGWAPSFNDEGDLDSDDESVNSQNACSLKEEIFDKHSDVEEIPETEFVKPEHVGNSSPVSIRIHKEAREAEKSEDPFLIYDLLNKKKPVKPSDASEGDLRYPPGFTPREGSQDNQFIDKKSESTTRCKEDVIGSGCSGQFRDVHAPKSGGSILQMIEDFIKVGQTMGYKMEGCMKDFEEIVTSQGACEFFK</sequence>
<feature type="region of interest" description="Disordered" evidence="2">
    <location>
        <begin position="438"/>
        <end position="463"/>
    </location>
</feature>
<gene>
    <name evidence="4" type="ORF">Tco_0681751</name>
</gene>
<dbReference type="Pfam" id="PF00076">
    <property type="entry name" value="RRM_1"/>
    <property type="match status" value="1"/>
</dbReference>
<dbReference type="PANTHER" id="PTHR34427">
    <property type="entry name" value="DUF4283 DOMAIN PROTEIN"/>
    <property type="match status" value="1"/>
</dbReference>
<protein>
    <submittedName>
        <fullName evidence="4">Nucleotide-binding alpha-beta plait domain-containing protein</fullName>
    </submittedName>
</protein>
<reference evidence="4" key="2">
    <citation type="submission" date="2022-01" db="EMBL/GenBank/DDBJ databases">
        <authorList>
            <person name="Yamashiro T."/>
            <person name="Shiraishi A."/>
            <person name="Satake H."/>
            <person name="Nakayama K."/>
        </authorList>
    </citation>
    <scope>NUCLEOTIDE SEQUENCE</scope>
</reference>
<dbReference type="CDD" id="cd00590">
    <property type="entry name" value="RRM_SF"/>
    <property type="match status" value="1"/>
</dbReference>
<reference evidence="4" key="1">
    <citation type="journal article" date="2022" name="Int. J. Mol. Sci.">
        <title>Draft Genome of Tanacetum Coccineum: Genomic Comparison of Closely Related Tanacetum-Family Plants.</title>
        <authorList>
            <person name="Yamashiro T."/>
            <person name="Shiraishi A."/>
            <person name="Nakayama K."/>
            <person name="Satake H."/>
        </authorList>
    </citation>
    <scope>NUCLEOTIDE SEQUENCE</scope>
</reference>
<dbReference type="InterPro" id="IPR012677">
    <property type="entry name" value="Nucleotide-bd_a/b_plait_sf"/>
</dbReference>
<feature type="region of interest" description="Disordered" evidence="2">
    <location>
        <begin position="1"/>
        <end position="26"/>
    </location>
</feature>
<comment type="caution">
    <text evidence="4">The sequence shown here is derived from an EMBL/GenBank/DDBJ whole genome shotgun (WGS) entry which is preliminary data.</text>
</comment>
<dbReference type="EMBL" id="BQNB010009700">
    <property type="protein sequence ID" value="GJS67187.1"/>
    <property type="molecule type" value="Genomic_DNA"/>
</dbReference>
<evidence type="ECO:0000313" key="4">
    <source>
        <dbReference type="EMBL" id="GJS67187.1"/>
    </source>
</evidence>
<keyword evidence="1" id="KW-0694">RNA-binding</keyword>
<dbReference type="PROSITE" id="PS50102">
    <property type="entry name" value="RRM"/>
    <property type="match status" value="1"/>
</dbReference>